<dbReference type="OrthoDB" id="7478692at2"/>
<dbReference type="InterPro" id="IPR007893">
    <property type="entry name" value="Spore_coat_U/FanG"/>
</dbReference>
<evidence type="ECO:0000259" key="2">
    <source>
        <dbReference type="Pfam" id="PF05229"/>
    </source>
</evidence>
<sequence length="159" mass="16390">MRFALAGCLALLPLAALSQTATDSFDVRITIAEECEITSTQTLDFGNAGVLSTNVDATAVLQVTCTNSTPYDIALDAGDGSGATVSDRLMTSAASDTITYRLYSDSGRTSIWGETSGTDTQGATGNGSAQSYTIYGRVPVQTTPAAGDFTDTVGVTVTY</sequence>
<feature type="signal peptide" evidence="1">
    <location>
        <begin position="1"/>
        <end position="18"/>
    </location>
</feature>
<name>A0A239Q136_9RHOB</name>
<dbReference type="PANTHER" id="PTHR37089:SF4">
    <property type="entry name" value="EXPORTED PROTEIN"/>
    <property type="match status" value="1"/>
</dbReference>
<feature type="domain" description="Spore coat protein U/FanG" evidence="2">
    <location>
        <begin position="22"/>
        <end position="156"/>
    </location>
</feature>
<proteinExistence type="predicted"/>
<protein>
    <submittedName>
        <fullName evidence="3">Spore coat protein U (SCPU) domain-containing protein</fullName>
    </submittedName>
</protein>
<dbReference type="Pfam" id="PF05229">
    <property type="entry name" value="SCPU"/>
    <property type="match status" value="1"/>
</dbReference>
<keyword evidence="3" id="KW-0167">Capsid protein</keyword>
<dbReference type="Proteomes" id="UP000198307">
    <property type="component" value="Unassembled WGS sequence"/>
</dbReference>
<dbReference type="PANTHER" id="PTHR37089">
    <property type="entry name" value="PROTEIN U-RELATED"/>
    <property type="match status" value="1"/>
</dbReference>
<organism evidence="3 4">
    <name type="scientific">Paracoccus seriniphilus</name>
    <dbReference type="NCBI Taxonomy" id="184748"/>
    <lineage>
        <taxon>Bacteria</taxon>
        <taxon>Pseudomonadati</taxon>
        <taxon>Pseudomonadota</taxon>
        <taxon>Alphaproteobacteria</taxon>
        <taxon>Rhodobacterales</taxon>
        <taxon>Paracoccaceae</taxon>
        <taxon>Paracoccus</taxon>
    </lineage>
</organism>
<keyword evidence="1" id="KW-0732">Signal</keyword>
<dbReference type="EMBL" id="FZQB01000016">
    <property type="protein sequence ID" value="SNT76140.1"/>
    <property type="molecule type" value="Genomic_DNA"/>
</dbReference>
<feature type="chain" id="PRO_5013326119" evidence="1">
    <location>
        <begin position="19"/>
        <end position="159"/>
    </location>
</feature>
<accession>A0A239Q136</accession>
<dbReference type="InterPro" id="IPR053167">
    <property type="entry name" value="Spore_coat_component"/>
</dbReference>
<dbReference type="RefSeq" id="WP_089345473.1">
    <property type="nucleotide sequence ID" value="NZ_CP067130.1"/>
</dbReference>
<keyword evidence="4" id="KW-1185">Reference proteome</keyword>
<evidence type="ECO:0000313" key="4">
    <source>
        <dbReference type="Proteomes" id="UP000198307"/>
    </source>
</evidence>
<dbReference type="SMART" id="SM00972">
    <property type="entry name" value="SCPU"/>
    <property type="match status" value="1"/>
</dbReference>
<gene>
    <name evidence="3" type="ORF">SAMN05444959_1165</name>
</gene>
<keyword evidence="3" id="KW-0946">Virion</keyword>
<evidence type="ECO:0000256" key="1">
    <source>
        <dbReference type="SAM" id="SignalP"/>
    </source>
</evidence>
<reference evidence="3 4" key="1">
    <citation type="submission" date="2017-07" db="EMBL/GenBank/DDBJ databases">
        <authorList>
            <person name="Sun Z.S."/>
            <person name="Albrecht U."/>
            <person name="Echele G."/>
            <person name="Lee C.C."/>
        </authorList>
    </citation>
    <scope>NUCLEOTIDE SEQUENCE [LARGE SCALE GENOMIC DNA]</scope>
    <source>
        <strain evidence="3 4">DSM 14827</strain>
    </source>
</reference>
<evidence type="ECO:0000313" key="3">
    <source>
        <dbReference type="EMBL" id="SNT76140.1"/>
    </source>
</evidence>
<dbReference type="AlphaFoldDB" id="A0A239Q136"/>